<sequence>MKKIFLLYFLLVSLLSFGQIDKDIPDQPGPPRLVNDFTGHFLTPEQNQALEQKLVAYDDSTSTQIAVVIVDDLKGHSRDDYAIALGRKWGVGGKQFNNGIVILINTGEKDGQSNRGLFIAPGYGLESAVTDLIASQIVDQIIIPDFKNGQNYRGLDEGTDALIQAAAGKFKAPEGYHQRGNGMGFGTILLVIIVVIIFVAFMSRGGGNNGGYVSRRGYRGGGWILPGGWSGGGGGSWSGGGGGSWSGGGGGGFGGFGGGSFGGGGAGGSW</sequence>
<gene>
    <name evidence="4" type="ORF">A8C56_14780</name>
</gene>
<keyword evidence="2" id="KW-0732">Signal</keyword>
<keyword evidence="1" id="KW-1133">Transmembrane helix</keyword>
<reference evidence="4 5" key="1">
    <citation type="submission" date="2016-05" db="EMBL/GenBank/DDBJ databases">
        <title>Niabella ginsenosidivorans BS26 whole genome sequencing.</title>
        <authorList>
            <person name="Im W.T."/>
            <person name="Siddiqi M.Z."/>
        </authorList>
    </citation>
    <scope>NUCLEOTIDE SEQUENCE [LARGE SCALE GENOMIC DNA]</scope>
    <source>
        <strain evidence="4 5">BS26</strain>
    </source>
</reference>
<dbReference type="PANTHER" id="PTHR30373:SF2">
    <property type="entry name" value="UPF0603 PROTEIN YGCG"/>
    <property type="match status" value="1"/>
</dbReference>
<dbReference type="AlphaFoldDB" id="A0A1A9I325"/>
<evidence type="ECO:0000313" key="4">
    <source>
        <dbReference type="EMBL" id="ANH82068.1"/>
    </source>
</evidence>
<keyword evidence="1" id="KW-0812">Transmembrane</keyword>
<evidence type="ECO:0000313" key="5">
    <source>
        <dbReference type="Proteomes" id="UP000077667"/>
    </source>
</evidence>
<name>A0A1A9I325_9BACT</name>
<dbReference type="OrthoDB" id="9810918at2"/>
<dbReference type="Proteomes" id="UP000077667">
    <property type="component" value="Chromosome"/>
</dbReference>
<evidence type="ECO:0000259" key="3">
    <source>
        <dbReference type="Pfam" id="PF04536"/>
    </source>
</evidence>
<dbReference type="KEGG" id="nia:A8C56_14780"/>
<dbReference type="PANTHER" id="PTHR30373">
    <property type="entry name" value="UPF0603 PROTEIN YGCG"/>
    <property type="match status" value="1"/>
</dbReference>
<evidence type="ECO:0000256" key="2">
    <source>
        <dbReference type="SAM" id="SignalP"/>
    </source>
</evidence>
<feature type="chain" id="PRO_5008389766" description="TPM domain-containing protein" evidence="2">
    <location>
        <begin position="19"/>
        <end position="270"/>
    </location>
</feature>
<dbReference type="InterPro" id="IPR007621">
    <property type="entry name" value="TPM_dom"/>
</dbReference>
<dbReference type="Pfam" id="PF04536">
    <property type="entry name" value="TPM_phosphatase"/>
    <property type="match status" value="1"/>
</dbReference>
<dbReference type="Gene3D" id="3.10.310.50">
    <property type="match status" value="1"/>
</dbReference>
<organism evidence="4 5">
    <name type="scientific">Niabella ginsenosidivorans</name>
    <dbReference type="NCBI Taxonomy" id="1176587"/>
    <lineage>
        <taxon>Bacteria</taxon>
        <taxon>Pseudomonadati</taxon>
        <taxon>Bacteroidota</taxon>
        <taxon>Chitinophagia</taxon>
        <taxon>Chitinophagales</taxon>
        <taxon>Chitinophagaceae</taxon>
        <taxon>Niabella</taxon>
    </lineage>
</organism>
<dbReference type="STRING" id="1176587.A8C56_14780"/>
<accession>A0A1A9I325</accession>
<evidence type="ECO:0000256" key="1">
    <source>
        <dbReference type="SAM" id="Phobius"/>
    </source>
</evidence>
<dbReference type="EMBL" id="CP015772">
    <property type="protein sequence ID" value="ANH82068.1"/>
    <property type="molecule type" value="Genomic_DNA"/>
</dbReference>
<feature type="transmembrane region" description="Helical" evidence="1">
    <location>
        <begin position="183"/>
        <end position="202"/>
    </location>
</feature>
<keyword evidence="1" id="KW-0472">Membrane</keyword>
<keyword evidence="5" id="KW-1185">Reference proteome</keyword>
<dbReference type="RefSeq" id="WP_067757568.1">
    <property type="nucleotide sequence ID" value="NZ_CP015772.1"/>
</dbReference>
<protein>
    <recommendedName>
        <fullName evidence="3">TPM domain-containing protein</fullName>
    </recommendedName>
</protein>
<feature type="domain" description="TPM" evidence="3">
    <location>
        <begin position="35"/>
        <end position="164"/>
    </location>
</feature>
<proteinExistence type="predicted"/>
<feature type="signal peptide" evidence="2">
    <location>
        <begin position="1"/>
        <end position="18"/>
    </location>
</feature>